<keyword evidence="1" id="KW-0472">Membrane</keyword>
<evidence type="ECO:0000313" key="3">
    <source>
        <dbReference type="Proteomes" id="UP001066276"/>
    </source>
</evidence>
<comment type="caution">
    <text evidence="2">The sequence shown here is derived from an EMBL/GenBank/DDBJ whole genome shotgun (WGS) entry which is preliminary data.</text>
</comment>
<keyword evidence="1" id="KW-1133">Transmembrane helix</keyword>
<evidence type="ECO:0000256" key="1">
    <source>
        <dbReference type="SAM" id="Phobius"/>
    </source>
</evidence>
<gene>
    <name evidence="2" type="ORF">NDU88_006291</name>
</gene>
<keyword evidence="3" id="KW-1185">Reference proteome</keyword>
<name>A0AAV7TDI2_PLEWA</name>
<keyword evidence="1" id="KW-0812">Transmembrane</keyword>
<dbReference type="AlphaFoldDB" id="A0AAV7TDI2"/>
<protein>
    <submittedName>
        <fullName evidence="2">Uncharacterized protein</fullName>
    </submittedName>
</protein>
<organism evidence="2 3">
    <name type="scientific">Pleurodeles waltl</name>
    <name type="common">Iberian ribbed newt</name>
    <dbReference type="NCBI Taxonomy" id="8319"/>
    <lineage>
        <taxon>Eukaryota</taxon>
        <taxon>Metazoa</taxon>
        <taxon>Chordata</taxon>
        <taxon>Craniata</taxon>
        <taxon>Vertebrata</taxon>
        <taxon>Euteleostomi</taxon>
        <taxon>Amphibia</taxon>
        <taxon>Batrachia</taxon>
        <taxon>Caudata</taxon>
        <taxon>Salamandroidea</taxon>
        <taxon>Salamandridae</taxon>
        <taxon>Pleurodelinae</taxon>
        <taxon>Pleurodeles</taxon>
    </lineage>
</organism>
<dbReference type="EMBL" id="JANPWB010000007">
    <property type="protein sequence ID" value="KAJ1174470.1"/>
    <property type="molecule type" value="Genomic_DNA"/>
</dbReference>
<dbReference type="Proteomes" id="UP001066276">
    <property type="component" value="Chromosome 4_1"/>
</dbReference>
<evidence type="ECO:0000313" key="2">
    <source>
        <dbReference type="EMBL" id="KAJ1174470.1"/>
    </source>
</evidence>
<reference evidence="2" key="1">
    <citation type="journal article" date="2022" name="bioRxiv">
        <title>Sequencing and chromosome-scale assembly of the giantPleurodeles waltlgenome.</title>
        <authorList>
            <person name="Brown T."/>
            <person name="Elewa A."/>
            <person name="Iarovenko S."/>
            <person name="Subramanian E."/>
            <person name="Araus A.J."/>
            <person name="Petzold A."/>
            <person name="Susuki M."/>
            <person name="Suzuki K.-i.T."/>
            <person name="Hayashi T."/>
            <person name="Toyoda A."/>
            <person name="Oliveira C."/>
            <person name="Osipova E."/>
            <person name="Leigh N.D."/>
            <person name="Simon A."/>
            <person name="Yun M.H."/>
        </authorList>
    </citation>
    <scope>NUCLEOTIDE SEQUENCE</scope>
    <source>
        <strain evidence="2">20211129_DDA</strain>
        <tissue evidence="2">Liver</tissue>
    </source>
</reference>
<feature type="transmembrane region" description="Helical" evidence="1">
    <location>
        <begin position="149"/>
        <end position="172"/>
    </location>
</feature>
<proteinExistence type="predicted"/>
<sequence length="217" mass="22148">MSEPCAPPLTGAAAQCGLSVVSLGESGVAARVRPWVPAVALFPGLMGPQCFGSWRGSFCPPLLGPDRRLGRTACLGTVGVLVCRGFGPGTALGRLERHPPGLTLGRRGAVVQPMPVGFGLPWGRLRGWSLAGPPLPQVAVAGGGGPRGIFGWSAALGLAVVLAGCHFALAWVPSPVGSGRKHTSSCCTCVPPPRRLDSSACGWYIGGPSDAVWCGRH</sequence>
<accession>A0AAV7TDI2</accession>